<reference evidence="1" key="1">
    <citation type="submission" date="2014-05" db="EMBL/GenBank/DDBJ databases">
        <title>The transcriptome of the halophilic microalga Tetraselmis sp. GSL018 isolated from the Great Salt Lake, Utah.</title>
        <authorList>
            <person name="Jinkerson R.E."/>
            <person name="D'Adamo S."/>
            <person name="Posewitz M.C."/>
        </authorList>
    </citation>
    <scope>NUCLEOTIDE SEQUENCE</scope>
    <source>
        <strain evidence="1">GSL018</strain>
    </source>
</reference>
<dbReference type="AlphaFoldDB" id="A0A061QKK0"/>
<organism evidence="1">
    <name type="scientific">Tetraselmis sp. GSL018</name>
    <dbReference type="NCBI Taxonomy" id="582737"/>
    <lineage>
        <taxon>Eukaryota</taxon>
        <taxon>Viridiplantae</taxon>
        <taxon>Chlorophyta</taxon>
        <taxon>core chlorophytes</taxon>
        <taxon>Chlorodendrophyceae</taxon>
        <taxon>Chlorodendrales</taxon>
        <taxon>Chlorodendraceae</taxon>
        <taxon>Tetraselmis</taxon>
    </lineage>
</organism>
<evidence type="ECO:0000313" key="1">
    <source>
        <dbReference type="EMBL" id="JAC60238.1"/>
    </source>
</evidence>
<accession>A0A061QKK0</accession>
<protein>
    <submittedName>
        <fullName evidence="1">Uncharacterized protein</fullName>
    </submittedName>
</protein>
<proteinExistence type="predicted"/>
<sequence>LKYLFSNKIVLLFVVIFTCFPLQRYRLLNWFSADFSFCHSAKENLFNRRK</sequence>
<name>A0A061QKK0_9CHLO</name>
<feature type="non-terminal residue" evidence="1">
    <location>
        <position position="50"/>
    </location>
</feature>
<dbReference type="EMBL" id="GBEZ01027024">
    <property type="protein sequence ID" value="JAC60238.1"/>
    <property type="molecule type" value="Transcribed_RNA"/>
</dbReference>
<feature type="non-terminal residue" evidence="1">
    <location>
        <position position="1"/>
    </location>
</feature>
<gene>
    <name evidence="1" type="ORF">TSPGSL018_29449</name>
</gene>